<name>A0AAD9NYX4_RIDPI</name>
<feature type="compositionally biased region" description="Polar residues" evidence="1">
    <location>
        <begin position="1153"/>
        <end position="1168"/>
    </location>
</feature>
<organism evidence="3 4">
    <name type="scientific">Ridgeia piscesae</name>
    <name type="common">Tubeworm</name>
    <dbReference type="NCBI Taxonomy" id="27915"/>
    <lineage>
        <taxon>Eukaryota</taxon>
        <taxon>Metazoa</taxon>
        <taxon>Spiralia</taxon>
        <taxon>Lophotrochozoa</taxon>
        <taxon>Annelida</taxon>
        <taxon>Polychaeta</taxon>
        <taxon>Sedentaria</taxon>
        <taxon>Canalipalpata</taxon>
        <taxon>Sabellida</taxon>
        <taxon>Siboglinidae</taxon>
        <taxon>Ridgeia</taxon>
    </lineage>
</organism>
<feature type="compositionally biased region" description="Basic and acidic residues" evidence="1">
    <location>
        <begin position="1313"/>
        <end position="1332"/>
    </location>
</feature>
<feature type="region of interest" description="Disordered" evidence="1">
    <location>
        <begin position="312"/>
        <end position="338"/>
    </location>
</feature>
<feature type="domain" description="PDZ" evidence="2">
    <location>
        <begin position="1373"/>
        <end position="1416"/>
    </location>
</feature>
<feature type="compositionally biased region" description="Pro residues" evidence="1">
    <location>
        <begin position="1007"/>
        <end position="1020"/>
    </location>
</feature>
<dbReference type="Proteomes" id="UP001209878">
    <property type="component" value="Unassembled WGS sequence"/>
</dbReference>
<protein>
    <recommendedName>
        <fullName evidence="2">PDZ domain-containing protein</fullName>
    </recommendedName>
</protein>
<feature type="compositionally biased region" description="Polar residues" evidence="1">
    <location>
        <begin position="1051"/>
        <end position="1060"/>
    </location>
</feature>
<evidence type="ECO:0000313" key="3">
    <source>
        <dbReference type="EMBL" id="KAK2185038.1"/>
    </source>
</evidence>
<feature type="non-terminal residue" evidence="3">
    <location>
        <position position="1"/>
    </location>
</feature>
<feature type="compositionally biased region" description="Low complexity" evidence="1">
    <location>
        <begin position="986"/>
        <end position="1006"/>
    </location>
</feature>
<feature type="region of interest" description="Disordered" evidence="1">
    <location>
        <begin position="1288"/>
        <end position="1332"/>
    </location>
</feature>
<sequence>TKAEKVSDKSTTVNRLTFSDSQIDIPVICNPAKLKESTSVTTTYSGADVLNARATIPIIIGVPRKAPRMNVKTLPHKNSTGNMMQVAAPVNQDVGAEDLPEYTPLRRLPKDANIDDGSIAGKEAMSPPHSDVNEVFKKPVGAPLGSKQSKPPLQKFDVGMVVPRPKPALGAQFAHRRSMPVMNVNVTPSQFGKRESVIESLEKKRRESIGTRLKGLQVPVSAQHKGASSGGSPGVGMGKALPTIIGQKSHGGMLPKIGVLKKRHSSYQPLMPTTFSTKPMKLQYRMSESLLMSASEPLVAKVEDINEASGAASINEESNARNSVPEEALPQPADREFHDNDTEVFAPSIDKEDAQGKEISLDVKLIANDEGKADSPSSYTKSALPELDDRNDDNLADINGDVSSPELCEKDEDSSSVSLQSDIVNKVTEDTSTVTTNAITHSPVVDDTAFNTESQLIEDSQRMDSLETRESSEDTPAETNDNMSPLHNDTTATKPLIDNSINESGDSTNITSTNAVPVSPSRSKPPLPPKPKKPVILPKPTKTSILSPTKPDQNGNTVGADMQEADTTVKQEDSAPECDKDNLKSSIDTSVTEEDTVPVFNVIDPVAVDKVLPEEHSKTEGDAQSVSRAEIHTGETETGVTDVGCEMDLAKDSQSDGELEDMPQLTGSVEQDIANTVVTESVHTESQTSPSCWAPPAPGMAPPSVPDMAPPKVPNVAKPSVPDVPPDMTEQLVPDMAEPLIPDMAQPLVPDMVQPLVPDMAQPLVPDMAQPLVPDMAQPLVPDMAQPLVPDTAEPLLPDMAEPLVPHLAQPLIPDMVQPLVQDMAETLVPDVTQPLVPDMAPPMIPTMAPPPVVTESSADDMAPSLDQDTSLLMTELDPPMTFRDVVSDEDPRVMPNAAQPSEAGNTELMPDRQPSLPKVAPSLVADLAPSLPQDESVPSLPTEAAPSLPTESNETSPLVSDTAPSLIHDEAPPSAQDEVSPLVQDAAADVDTPVVPDVAPLETETAPPPVPEMAPPSVPHPSSTESVNLMSEGTEPDIPAAAEDGDLMENNATFLTSCTPNPPSFDMTVSPPGDTTLSPNVLASSLDTSPQLSVPEISIHPPTPTQDLMFDDNDVSEVMSDRDEDREGETEVAMSNPKREDVPCDIEKTVSTDETPSETFVSASHSGMTDMPASESIPRVDTNDDAVSLPSDMPQLPPGPPPSAPPTATPPPPPADLDLQLTSGCMDLSDMSHFDSSEELEGNFMRSQLPQTSSPMMHCTQKEEMSEGRGSLLSSPDVNGPLSTPNNVITDAPTMGVNHVKPTAPRQVDMNSNEKDPSNHLVEDTTLSARERSPRYERRIKTGESTWRDAQISPSVGASEDTRDEIVKEVVMTKGGGAAAHGVLQPGDRLIVVNDKDFGNLSHFVAWNFLKSVPEGTIKMTIGRKVDP</sequence>
<feature type="compositionally biased region" description="Polar residues" evidence="1">
    <location>
        <begin position="1074"/>
        <end position="1093"/>
    </location>
</feature>
<feature type="compositionally biased region" description="Polar residues" evidence="1">
    <location>
        <begin position="541"/>
        <end position="557"/>
    </location>
</feature>
<feature type="compositionally biased region" description="Pro residues" evidence="1">
    <location>
        <begin position="1196"/>
        <end position="1216"/>
    </location>
</feature>
<dbReference type="Pfam" id="PF00595">
    <property type="entry name" value="PDZ"/>
    <property type="match status" value="1"/>
</dbReference>
<accession>A0AAD9NYX4</accession>
<gene>
    <name evidence="3" type="ORF">NP493_247g03027</name>
</gene>
<evidence type="ECO:0000259" key="2">
    <source>
        <dbReference type="PROSITE" id="PS50106"/>
    </source>
</evidence>
<feature type="compositionally biased region" description="Basic and acidic residues" evidence="1">
    <location>
        <begin position="459"/>
        <end position="472"/>
    </location>
</feature>
<dbReference type="InterPro" id="IPR036034">
    <property type="entry name" value="PDZ_sf"/>
</dbReference>
<dbReference type="PROSITE" id="PS50106">
    <property type="entry name" value="PDZ"/>
    <property type="match status" value="1"/>
</dbReference>
<dbReference type="InterPro" id="IPR001478">
    <property type="entry name" value="PDZ"/>
</dbReference>
<dbReference type="SUPFAM" id="SSF50156">
    <property type="entry name" value="PDZ domain-like"/>
    <property type="match status" value="1"/>
</dbReference>
<dbReference type="Gene3D" id="2.30.42.10">
    <property type="match status" value="1"/>
</dbReference>
<evidence type="ECO:0000256" key="1">
    <source>
        <dbReference type="SAM" id="MobiDB-lite"/>
    </source>
</evidence>
<reference evidence="3" key="1">
    <citation type="journal article" date="2023" name="Mol. Biol. Evol.">
        <title>Third-Generation Sequencing Reveals the Adaptive Role of the Epigenome in Three Deep-Sea Polychaetes.</title>
        <authorList>
            <person name="Perez M."/>
            <person name="Aroh O."/>
            <person name="Sun Y."/>
            <person name="Lan Y."/>
            <person name="Juniper S.K."/>
            <person name="Young C.R."/>
            <person name="Angers B."/>
            <person name="Qian P.Y."/>
        </authorList>
    </citation>
    <scope>NUCLEOTIDE SEQUENCE</scope>
    <source>
        <strain evidence="3">R07B-5</strain>
    </source>
</reference>
<feature type="compositionally biased region" description="Basic and acidic residues" evidence="1">
    <location>
        <begin position="567"/>
        <end position="583"/>
    </location>
</feature>
<dbReference type="SMART" id="SM00228">
    <property type="entry name" value="PDZ"/>
    <property type="match status" value="1"/>
</dbReference>
<dbReference type="EMBL" id="JAODUO010000246">
    <property type="protein sequence ID" value="KAK2185038.1"/>
    <property type="molecule type" value="Genomic_DNA"/>
</dbReference>
<feature type="compositionally biased region" description="Polar residues" evidence="1">
    <location>
        <begin position="950"/>
        <end position="964"/>
    </location>
</feature>
<feature type="region of interest" description="Disordered" evidence="1">
    <location>
        <begin position="456"/>
        <end position="587"/>
    </location>
</feature>
<feature type="compositionally biased region" description="Polar residues" evidence="1">
    <location>
        <begin position="477"/>
        <end position="515"/>
    </location>
</feature>
<feature type="compositionally biased region" description="Polar residues" evidence="1">
    <location>
        <begin position="1023"/>
        <end position="1032"/>
    </location>
</feature>
<feature type="region of interest" description="Disordered" evidence="1">
    <location>
        <begin position="930"/>
        <end position="1223"/>
    </location>
</feature>
<keyword evidence="4" id="KW-1185">Reference proteome</keyword>
<evidence type="ECO:0000313" key="4">
    <source>
        <dbReference type="Proteomes" id="UP001209878"/>
    </source>
</evidence>
<proteinExistence type="predicted"/>
<feature type="compositionally biased region" description="Basic and acidic residues" evidence="1">
    <location>
        <begin position="1138"/>
        <end position="1152"/>
    </location>
</feature>
<feature type="region of interest" description="Disordered" evidence="1">
    <location>
        <begin position="883"/>
        <end position="918"/>
    </location>
</feature>
<comment type="caution">
    <text evidence="3">The sequence shown here is derived from an EMBL/GenBank/DDBJ whole genome shotgun (WGS) entry which is preliminary data.</text>
</comment>
<feature type="region of interest" description="Disordered" evidence="1">
    <location>
        <begin position="370"/>
        <end position="419"/>
    </location>
</feature>